<feature type="compositionally biased region" description="Polar residues" evidence="4">
    <location>
        <begin position="495"/>
        <end position="515"/>
    </location>
</feature>
<feature type="compositionally biased region" description="Low complexity" evidence="4">
    <location>
        <begin position="749"/>
        <end position="763"/>
    </location>
</feature>
<evidence type="ECO:0000313" key="6">
    <source>
        <dbReference type="EMBL" id="KAK1920566.1"/>
    </source>
</evidence>
<dbReference type="InterPro" id="IPR018731">
    <property type="entry name" value="Atg13_N"/>
</dbReference>
<feature type="compositionally biased region" description="Low complexity" evidence="4">
    <location>
        <begin position="410"/>
        <end position="423"/>
    </location>
</feature>
<organism evidence="6 7">
    <name type="scientific">Papiliotrema laurentii</name>
    <name type="common">Cryptococcus laurentii</name>
    <dbReference type="NCBI Taxonomy" id="5418"/>
    <lineage>
        <taxon>Eukaryota</taxon>
        <taxon>Fungi</taxon>
        <taxon>Dikarya</taxon>
        <taxon>Basidiomycota</taxon>
        <taxon>Agaricomycotina</taxon>
        <taxon>Tremellomycetes</taxon>
        <taxon>Tremellales</taxon>
        <taxon>Rhynchogastremaceae</taxon>
        <taxon>Papiliotrema</taxon>
    </lineage>
</organism>
<dbReference type="PANTHER" id="PTHR13430:SF4">
    <property type="entry name" value="AUTOPHAGY-RELATED PROTEIN 13"/>
    <property type="match status" value="1"/>
</dbReference>
<evidence type="ECO:0000256" key="4">
    <source>
        <dbReference type="SAM" id="MobiDB-lite"/>
    </source>
</evidence>
<feature type="compositionally biased region" description="Low complexity" evidence="4">
    <location>
        <begin position="692"/>
        <end position="711"/>
    </location>
</feature>
<feature type="region of interest" description="Disordered" evidence="4">
    <location>
        <begin position="1"/>
        <end position="47"/>
    </location>
</feature>
<keyword evidence="7" id="KW-1185">Reference proteome</keyword>
<dbReference type="GO" id="GO:0000423">
    <property type="term" value="P:mitophagy"/>
    <property type="evidence" value="ECO:0007669"/>
    <property type="project" value="TreeGrafter"/>
</dbReference>
<evidence type="ECO:0000256" key="3">
    <source>
        <dbReference type="RuleBase" id="RU361214"/>
    </source>
</evidence>
<dbReference type="Pfam" id="PF10033">
    <property type="entry name" value="ATG13"/>
    <property type="match status" value="1"/>
</dbReference>
<dbReference type="Gene3D" id="3.30.900.10">
    <property type="entry name" value="HORMA domain"/>
    <property type="match status" value="1"/>
</dbReference>
<feature type="compositionally biased region" description="Low complexity" evidence="4">
    <location>
        <begin position="25"/>
        <end position="47"/>
    </location>
</feature>
<keyword evidence="2 3" id="KW-0072">Autophagy</keyword>
<dbReference type="GO" id="GO:0005829">
    <property type="term" value="C:cytosol"/>
    <property type="evidence" value="ECO:0007669"/>
    <property type="project" value="TreeGrafter"/>
</dbReference>
<dbReference type="InterPro" id="IPR036570">
    <property type="entry name" value="HORMA_dom_sf"/>
</dbReference>
<evidence type="ECO:0000256" key="2">
    <source>
        <dbReference type="ARBA" id="ARBA00023006"/>
    </source>
</evidence>
<feature type="region of interest" description="Disordered" evidence="4">
    <location>
        <begin position="567"/>
        <end position="661"/>
    </location>
</feature>
<dbReference type="GO" id="GO:0034727">
    <property type="term" value="P:piecemeal microautophagy of the nucleus"/>
    <property type="evidence" value="ECO:0007669"/>
    <property type="project" value="TreeGrafter"/>
</dbReference>
<evidence type="ECO:0000313" key="7">
    <source>
        <dbReference type="Proteomes" id="UP001182556"/>
    </source>
</evidence>
<dbReference type="InterPro" id="IPR040182">
    <property type="entry name" value="ATG13"/>
</dbReference>
<feature type="region of interest" description="Disordered" evidence="4">
    <location>
        <begin position="485"/>
        <end position="533"/>
    </location>
</feature>
<feature type="compositionally biased region" description="Polar residues" evidence="4">
    <location>
        <begin position="607"/>
        <end position="618"/>
    </location>
</feature>
<feature type="compositionally biased region" description="Polar residues" evidence="4">
    <location>
        <begin position="375"/>
        <end position="393"/>
    </location>
</feature>
<feature type="compositionally biased region" description="Low complexity" evidence="4">
    <location>
        <begin position="580"/>
        <end position="589"/>
    </location>
</feature>
<feature type="compositionally biased region" description="Polar residues" evidence="4">
    <location>
        <begin position="844"/>
        <end position="863"/>
    </location>
</feature>
<dbReference type="EMBL" id="JAODAN010000018">
    <property type="protein sequence ID" value="KAK1920566.1"/>
    <property type="molecule type" value="Genomic_DNA"/>
</dbReference>
<dbReference type="GO" id="GO:1990316">
    <property type="term" value="C:Atg1/ULK1 kinase complex"/>
    <property type="evidence" value="ECO:0007669"/>
    <property type="project" value="InterPro"/>
</dbReference>
<protein>
    <recommendedName>
        <fullName evidence="3">Autophagy-related protein 13</fullName>
    </recommendedName>
</protein>
<dbReference type="GO" id="GO:0034497">
    <property type="term" value="P:protein localization to phagophore assembly site"/>
    <property type="evidence" value="ECO:0007669"/>
    <property type="project" value="TreeGrafter"/>
</dbReference>
<dbReference type="PANTHER" id="PTHR13430">
    <property type="match status" value="1"/>
</dbReference>
<feature type="compositionally biased region" description="Low complexity" evidence="4">
    <location>
        <begin position="358"/>
        <end position="370"/>
    </location>
</feature>
<proteinExistence type="inferred from homology"/>
<comment type="caution">
    <text evidence="6">The sequence shown here is derived from an EMBL/GenBank/DDBJ whole genome shotgun (WGS) entry which is preliminary data.</text>
</comment>
<feature type="compositionally biased region" description="Polar residues" evidence="4">
    <location>
        <begin position="637"/>
        <end position="655"/>
    </location>
</feature>
<feature type="compositionally biased region" description="Low complexity" evidence="4">
    <location>
        <begin position="622"/>
        <end position="636"/>
    </location>
</feature>
<accession>A0AAD9CRQ3</accession>
<comment type="similarity">
    <text evidence="1 3">Belongs to the ATG13 family. Fungi subfamily.</text>
</comment>
<dbReference type="AlphaFoldDB" id="A0AAD9CRQ3"/>
<dbReference type="GO" id="GO:0000407">
    <property type="term" value="C:phagophore assembly site"/>
    <property type="evidence" value="ECO:0007669"/>
    <property type="project" value="TreeGrafter"/>
</dbReference>
<evidence type="ECO:0000259" key="5">
    <source>
        <dbReference type="Pfam" id="PF10033"/>
    </source>
</evidence>
<gene>
    <name evidence="6" type="ORF">DB88DRAFT_506962</name>
</gene>
<reference evidence="6" key="1">
    <citation type="submission" date="2023-02" db="EMBL/GenBank/DDBJ databases">
        <title>Identification and recombinant expression of a fungal hydrolase from Papiliotrema laurentii that hydrolyzes apple cutin and clears colloidal polyester polyurethane.</title>
        <authorList>
            <consortium name="DOE Joint Genome Institute"/>
            <person name="Roman V.A."/>
            <person name="Bojanowski C."/>
            <person name="Crable B.R."/>
            <person name="Wagner D.N."/>
            <person name="Hung C.S."/>
            <person name="Nadeau L.J."/>
            <person name="Schratz L."/>
            <person name="Haridas S."/>
            <person name="Pangilinan J."/>
            <person name="Lipzen A."/>
            <person name="Na H."/>
            <person name="Yan M."/>
            <person name="Ng V."/>
            <person name="Grigoriev I.V."/>
            <person name="Spatafora J.W."/>
            <person name="Barlow D."/>
            <person name="Biffinger J."/>
            <person name="Kelley-Loughnane N."/>
            <person name="Varaljay V.A."/>
            <person name="Crookes-Goodson W.J."/>
        </authorList>
    </citation>
    <scope>NUCLEOTIDE SEQUENCE</scope>
    <source>
        <strain evidence="6">5307AH</strain>
    </source>
</reference>
<feature type="compositionally biased region" description="Low complexity" evidence="4">
    <location>
        <begin position="519"/>
        <end position="531"/>
    </location>
</feature>
<dbReference type="Proteomes" id="UP001182556">
    <property type="component" value="Unassembled WGS sequence"/>
</dbReference>
<feature type="domain" description="Autophagy-related protein 13 N-terminal" evidence="5">
    <location>
        <begin position="54"/>
        <end position="322"/>
    </location>
</feature>
<feature type="region of interest" description="Disordered" evidence="4">
    <location>
        <begin position="729"/>
        <end position="882"/>
    </location>
</feature>
<sequence length="882" mass="94309">MSGQPIRPVALSAARPQSVTPLNQSTVGETSSASSSVTAAAGSSGASNRNDQVIHRFYLKTVAVLGEGRLTHFGNAAGQAKGDKKKDKWFNLSLVEMDLHKADLAIFKSISNYSNPRPPFTEPANGGIIPPLLVAFILDTSDLPNNQALVWNREGSKVTLDSAALGLGNGKGKAREKDHRTGIVLERWTLQANALPAADVSSSQMAAHTAYRYGIAHFRALFALVRILPAYRLYRRLRRANTGLRLGIKLWGPEGYMTTPDDLDAAWEVMERDLIPLDVGLEQFITTESVDPATTERYDVPSVDLFGTSYQIGVEYRTEVDFTVEDMESVLSEKFVDMDEDWFTPTVARHRMEDELSRTTSSSGTSVGDRTSGRKVSNPTAIPTNSPIPQRQQAAAPGSFGSIGLGGSRPSGSRLASGGAAGRGTSLGARGLVAGAPWLKDCRLELPSPALQVAARRLSGHSINFSSSPSTSLLRSTPLCTRHPRRWRHRPGSSIGRTSSFLSQSGSILHSSPNRRTCRLLSARPRPSSPQSRRRLYHLHQAACRSHSIWSSTLQLLRRRRPAILSGSLERDNPSPHQPSPSGQGSSPQVIKRYGSSLSRGQGRLAGSNSSGEGSGTPTIPPSAVVYSSQASQSLLRRTSTRTSQESALRFSTTPGREEGDVDSFLSAMDGLSLAPSIPPQSVYAARPYLTSTSSSMSNPSPSAPASPDRAPVTKAFLDDTLKRMMGSFDAESNRLSDSTALRPKLGSRRSSSPGASRPQSVSRYNAPESPPRLTYRRQPSYHIGSPLGASPARVPLPDSPGPEPQAQPRKVSPSGQVARSLPGSGSAPLADEVGQPQRVTAPPTGTISPQTTGTSTATNESRASNRRGPVLLRGGFGPSTN</sequence>
<feature type="compositionally biased region" description="Polar residues" evidence="4">
    <location>
        <begin position="15"/>
        <end position="24"/>
    </location>
</feature>
<evidence type="ECO:0000256" key="1">
    <source>
        <dbReference type="ARBA" id="ARBA00005246"/>
    </source>
</evidence>
<name>A0AAD9CRQ3_PAPLA</name>
<feature type="region of interest" description="Disordered" evidence="4">
    <location>
        <begin position="692"/>
        <end position="712"/>
    </location>
</feature>
<feature type="region of interest" description="Disordered" evidence="4">
    <location>
        <begin position="353"/>
        <end position="423"/>
    </location>
</feature>